<dbReference type="Proteomes" id="UP000515823">
    <property type="component" value="Chromosome"/>
</dbReference>
<dbReference type="Pfam" id="PF17042">
    <property type="entry name" value="NBD_C"/>
    <property type="match status" value="1"/>
</dbReference>
<proteinExistence type="inferred from homology"/>
<keyword evidence="2" id="KW-0808">Transferase</keyword>
<accession>A0A7G9G6T3</accession>
<gene>
    <name evidence="9" type="ORF">H9Q78_05120</name>
</gene>
<dbReference type="Gene3D" id="3.40.50.10840">
    <property type="entry name" value="Putative sugar-binding, N-terminal domain"/>
    <property type="match status" value="1"/>
</dbReference>
<dbReference type="AlphaFoldDB" id="A0A7G9G6T3"/>
<evidence type="ECO:0000313" key="10">
    <source>
        <dbReference type="Proteomes" id="UP000515823"/>
    </source>
</evidence>
<evidence type="ECO:0000256" key="5">
    <source>
        <dbReference type="ARBA" id="ARBA00022840"/>
    </source>
</evidence>
<name>A0A7G9G6T3_9FIRM</name>
<dbReference type="KEGG" id="qdo:H9Q78_05120"/>
<keyword evidence="4" id="KW-0418">Kinase</keyword>
<dbReference type="InterPro" id="IPR010737">
    <property type="entry name" value="4-carb_acid_sugar_kinase_N"/>
</dbReference>
<keyword evidence="10" id="KW-1185">Reference proteome</keyword>
<keyword evidence="6" id="KW-0119">Carbohydrate metabolism</keyword>
<evidence type="ECO:0000259" key="8">
    <source>
        <dbReference type="Pfam" id="PF17042"/>
    </source>
</evidence>
<dbReference type="GO" id="GO:0016301">
    <property type="term" value="F:kinase activity"/>
    <property type="evidence" value="ECO:0007669"/>
    <property type="project" value="UniProtKB-KW"/>
</dbReference>
<evidence type="ECO:0000259" key="7">
    <source>
        <dbReference type="Pfam" id="PF07005"/>
    </source>
</evidence>
<evidence type="ECO:0000256" key="2">
    <source>
        <dbReference type="ARBA" id="ARBA00022679"/>
    </source>
</evidence>
<feature type="domain" description="Four-carbon acid sugar kinase nucleotide binding" evidence="8">
    <location>
        <begin position="246"/>
        <end position="410"/>
    </location>
</feature>
<dbReference type="SUPFAM" id="SSF142764">
    <property type="entry name" value="YgbK-like"/>
    <property type="match status" value="1"/>
</dbReference>
<protein>
    <recommendedName>
        <fullName evidence="11">Four-carbon acid sugar kinase family protein</fullName>
    </recommendedName>
</protein>
<dbReference type="Gene3D" id="3.40.980.20">
    <property type="entry name" value="Four-carbon acid sugar kinase, nucleotide binding domain"/>
    <property type="match status" value="1"/>
</dbReference>
<sequence>MIELLVIADDFTGAMDTGVQFSKFGISTLVVLANGLPGCFGEFDEDVEVLVVDTESRHIEAEKAYQAVRGVTELAVKNGIHYIYKKVDSTMRGNVGSELEAVRDGSGFTDSPLLFIPAFPALGRFTRNGIQYIGEVPVGMTEFAEDPFTPVAESSIPAIISGQSSLPTILAGPEDIERIFREEKGKAAIIDAQTDEELGLIAKQIRRQGKEQLLLAGNAGFAAKLPQIIRFHVEELGRDRGVDELLVVCGSLNKASFEQLYQAEQAGIPSVTLTREQKKLSGYFETVCGARDMREWERVLRETGSLIIKLSNETELPEIRKEEQEESREHLRIAGNVGQMVAKLIRETKLEAVAVFGGDTLYGIVSGMDGFRIKPQKEILPGVVQSELDFEGRRLLAVTKAGGFGEKDTLLKIFRHYRLREGNHGSGTDTEDWGRGINWA</sequence>
<evidence type="ECO:0000256" key="4">
    <source>
        <dbReference type="ARBA" id="ARBA00022777"/>
    </source>
</evidence>
<dbReference type="InterPro" id="IPR031475">
    <property type="entry name" value="NBD_C"/>
</dbReference>
<dbReference type="Pfam" id="PF07005">
    <property type="entry name" value="SBD_N"/>
    <property type="match status" value="1"/>
</dbReference>
<evidence type="ECO:0000256" key="6">
    <source>
        <dbReference type="ARBA" id="ARBA00023277"/>
    </source>
</evidence>
<keyword evidence="5" id="KW-0067">ATP-binding</keyword>
<dbReference type="GO" id="GO:0005524">
    <property type="term" value="F:ATP binding"/>
    <property type="evidence" value="ECO:0007669"/>
    <property type="project" value="UniProtKB-KW"/>
</dbReference>
<feature type="domain" description="Four-carbon acid sugar kinase N-terminal" evidence="7">
    <location>
        <begin position="4"/>
        <end position="225"/>
    </location>
</feature>
<dbReference type="RefSeq" id="WP_249304012.1">
    <property type="nucleotide sequence ID" value="NZ_CP060634.1"/>
</dbReference>
<comment type="similarity">
    <text evidence="1">Belongs to the four-carbon acid sugar kinase family.</text>
</comment>
<dbReference type="EMBL" id="CP060634">
    <property type="protein sequence ID" value="QNM06515.1"/>
    <property type="molecule type" value="Genomic_DNA"/>
</dbReference>
<evidence type="ECO:0000256" key="1">
    <source>
        <dbReference type="ARBA" id="ARBA00005715"/>
    </source>
</evidence>
<dbReference type="InterPro" id="IPR042213">
    <property type="entry name" value="NBD_C_sf"/>
</dbReference>
<keyword evidence="3" id="KW-0547">Nucleotide-binding</keyword>
<dbReference type="InterPro" id="IPR037051">
    <property type="entry name" value="4-carb_acid_sugar_kinase_N_sf"/>
</dbReference>
<reference evidence="9 10" key="1">
    <citation type="submission" date="2020-08" db="EMBL/GenBank/DDBJ databases">
        <authorList>
            <person name="Liu C."/>
            <person name="Sun Q."/>
        </authorList>
    </citation>
    <scope>NUCLEOTIDE SEQUENCE [LARGE SCALE GENOMIC DNA]</scope>
    <source>
        <strain evidence="9 10">NSJ-38</strain>
    </source>
</reference>
<evidence type="ECO:0000313" key="9">
    <source>
        <dbReference type="EMBL" id="QNM06515.1"/>
    </source>
</evidence>
<evidence type="ECO:0000256" key="3">
    <source>
        <dbReference type="ARBA" id="ARBA00022741"/>
    </source>
</evidence>
<organism evidence="9 10">
    <name type="scientific">Qiania dongpingensis</name>
    <dbReference type="NCBI Taxonomy" id="2763669"/>
    <lineage>
        <taxon>Bacteria</taxon>
        <taxon>Bacillati</taxon>
        <taxon>Bacillota</taxon>
        <taxon>Clostridia</taxon>
        <taxon>Lachnospirales</taxon>
        <taxon>Lachnospiraceae</taxon>
        <taxon>Qiania</taxon>
    </lineage>
</organism>
<evidence type="ECO:0008006" key="11">
    <source>
        <dbReference type="Google" id="ProtNLM"/>
    </source>
</evidence>